<organism evidence="1 2">
    <name type="scientific">Bradyrhizobium lablabi</name>
    <dbReference type="NCBI Taxonomy" id="722472"/>
    <lineage>
        <taxon>Bacteria</taxon>
        <taxon>Pseudomonadati</taxon>
        <taxon>Pseudomonadota</taxon>
        <taxon>Alphaproteobacteria</taxon>
        <taxon>Hyphomicrobiales</taxon>
        <taxon>Nitrobacteraceae</taxon>
        <taxon>Bradyrhizobium</taxon>
    </lineage>
</organism>
<dbReference type="RefSeq" id="WP_057860945.1">
    <property type="nucleotide sequence ID" value="NZ_LLYB01000094.1"/>
</dbReference>
<name>A0A0R3MH22_9BRAD</name>
<protein>
    <submittedName>
        <fullName evidence="1">Uncharacterized protein</fullName>
    </submittedName>
</protein>
<reference evidence="1 2" key="1">
    <citation type="submission" date="2014-03" db="EMBL/GenBank/DDBJ databases">
        <title>Bradyrhizobium valentinum sp. nov., isolated from effective nodules of Lupinus mariae-josephae, a lupine endemic of basic-lime soils in Eastern Spain.</title>
        <authorList>
            <person name="Duran D."/>
            <person name="Rey L."/>
            <person name="Navarro A."/>
            <person name="Busquets A."/>
            <person name="Imperial J."/>
            <person name="Ruiz-Argueso T."/>
        </authorList>
    </citation>
    <scope>NUCLEOTIDE SEQUENCE [LARGE SCALE GENOMIC DNA]</scope>
    <source>
        <strain evidence="1 2">CCBAU 23086</strain>
    </source>
</reference>
<gene>
    <name evidence="1" type="ORF">CQ14_17050</name>
</gene>
<sequence>MHPAGRLQFERMIGEYARWRAVPEAERSPAPAWWWGPAIELRDAPQSLPAEWCAELGLPDRATYAAAAEIFLQAFAGQTSLPWPYDFPRMAEAPDAKVVRELHPQPSDDSAFQP</sequence>
<evidence type="ECO:0000313" key="2">
    <source>
        <dbReference type="Proteomes" id="UP000051660"/>
    </source>
</evidence>
<comment type="caution">
    <text evidence="1">The sequence shown here is derived from an EMBL/GenBank/DDBJ whole genome shotgun (WGS) entry which is preliminary data.</text>
</comment>
<proteinExistence type="predicted"/>
<dbReference type="Proteomes" id="UP000051660">
    <property type="component" value="Unassembled WGS sequence"/>
</dbReference>
<evidence type="ECO:0000313" key="1">
    <source>
        <dbReference type="EMBL" id="KRR19529.1"/>
    </source>
</evidence>
<accession>A0A0R3MH22</accession>
<dbReference type="OrthoDB" id="8252105at2"/>
<dbReference type="AlphaFoldDB" id="A0A0R3MH22"/>
<dbReference type="EMBL" id="LLYB01000094">
    <property type="protein sequence ID" value="KRR19529.1"/>
    <property type="molecule type" value="Genomic_DNA"/>
</dbReference>